<protein>
    <recommendedName>
        <fullName evidence="3">DUF2281 domain-containing protein</fullName>
    </recommendedName>
</protein>
<dbReference type="Proteomes" id="UP000239065">
    <property type="component" value="Unassembled WGS sequence"/>
</dbReference>
<organism evidence="1 2">
    <name type="scientific">Aliarcobacter cryaerophilus</name>
    <dbReference type="NCBI Taxonomy" id="28198"/>
    <lineage>
        <taxon>Bacteria</taxon>
        <taxon>Pseudomonadati</taxon>
        <taxon>Campylobacterota</taxon>
        <taxon>Epsilonproteobacteria</taxon>
        <taxon>Campylobacterales</taxon>
        <taxon>Arcobacteraceae</taxon>
        <taxon>Aliarcobacter</taxon>
    </lineage>
</organism>
<accession>A0A2S9SQT6</accession>
<dbReference type="RefSeq" id="WP_105908184.1">
    <property type="nucleotide sequence ID" value="NZ_NXGJ01000001.1"/>
</dbReference>
<dbReference type="AlphaFoldDB" id="A0A2S9SQT6"/>
<sequence>MLVTLNIKNESKKDSFLNFLATLDYIEIKSQQNIKKNNSEKKDKFKDFAGLWQDRYITLKDIREKAWK</sequence>
<proteinExistence type="predicted"/>
<gene>
    <name evidence="1" type="ORF">CJ669_00145</name>
</gene>
<name>A0A2S9SQT6_9BACT</name>
<evidence type="ECO:0000313" key="2">
    <source>
        <dbReference type="Proteomes" id="UP000239065"/>
    </source>
</evidence>
<comment type="caution">
    <text evidence="1">The sequence shown here is derived from an EMBL/GenBank/DDBJ whole genome shotgun (WGS) entry which is preliminary data.</text>
</comment>
<evidence type="ECO:0000313" key="1">
    <source>
        <dbReference type="EMBL" id="PRM88946.1"/>
    </source>
</evidence>
<evidence type="ECO:0008006" key="3">
    <source>
        <dbReference type="Google" id="ProtNLM"/>
    </source>
</evidence>
<reference evidence="1 2" key="1">
    <citation type="submission" date="2017-09" db="EMBL/GenBank/DDBJ databases">
        <title>Reassesment of A. cryaerophilus.</title>
        <authorList>
            <person name="Perez-Cataluna A."/>
            <person name="Collado L."/>
            <person name="Salgado O."/>
            <person name="Lefinanco V."/>
            <person name="Figueras M.J."/>
        </authorList>
    </citation>
    <scope>NUCLEOTIDE SEQUENCE [LARGE SCALE GENOMIC DNA]</scope>
    <source>
        <strain evidence="1 2">LMG 9861</strain>
    </source>
</reference>
<dbReference type="EMBL" id="NXGJ01000001">
    <property type="protein sequence ID" value="PRM88946.1"/>
    <property type="molecule type" value="Genomic_DNA"/>
</dbReference>